<evidence type="ECO:0000256" key="5">
    <source>
        <dbReference type="ARBA" id="ARBA00023125"/>
    </source>
</evidence>
<keyword evidence="4" id="KW-0067">ATP-binding</keyword>
<dbReference type="AlphaFoldDB" id="A0A3B1D476"/>
<dbReference type="SMART" id="SM00534">
    <property type="entry name" value="MUTSac"/>
    <property type="match status" value="1"/>
</dbReference>
<dbReference type="GO" id="GO:0030983">
    <property type="term" value="F:mismatched DNA binding"/>
    <property type="evidence" value="ECO:0007669"/>
    <property type="project" value="InterPro"/>
</dbReference>
<name>A0A3B1D476_9ZZZZ</name>
<evidence type="ECO:0000259" key="7">
    <source>
        <dbReference type="PROSITE" id="PS00486"/>
    </source>
</evidence>
<evidence type="ECO:0000256" key="6">
    <source>
        <dbReference type="ARBA" id="ARBA00023204"/>
    </source>
</evidence>
<dbReference type="Pfam" id="PF01624">
    <property type="entry name" value="MutS_I"/>
    <property type="match status" value="1"/>
</dbReference>
<dbReference type="NCBIfam" id="NF003810">
    <property type="entry name" value="PRK05399.1"/>
    <property type="match status" value="1"/>
</dbReference>
<dbReference type="GO" id="GO:0006298">
    <property type="term" value="P:mismatch repair"/>
    <property type="evidence" value="ECO:0007669"/>
    <property type="project" value="InterPro"/>
</dbReference>
<dbReference type="InterPro" id="IPR007861">
    <property type="entry name" value="DNA_mismatch_repair_MutS_clamp"/>
</dbReference>
<dbReference type="Gene3D" id="3.40.50.300">
    <property type="entry name" value="P-loop containing nucleotide triphosphate hydrolases"/>
    <property type="match status" value="1"/>
</dbReference>
<evidence type="ECO:0000256" key="1">
    <source>
        <dbReference type="ARBA" id="ARBA00006271"/>
    </source>
</evidence>
<dbReference type="GO" id="GO:0005829">
    <property type="term" value="C:cytosol"/>
    <property type="evidence" value="ECO:0007669"/>
    <property type="project" value="TreeGrafter"/>
</dbReference>
<dbReference type="InterPro" id="IPR007860">
    <property type="entry name" value="DNA_mmatch_repair_MutS_con_dom"/>
</dbReference>
<dbReference type="SUPFAM" id="SSF55271">
    <property type="entry name" value="DNA repair protein MutS, domain I"/>
    <property type="match status" value="1"/>
</dbReference>
<evidence type="ECO:0000256" key="2">
    <source>
        <dbReference type="ARBA" id="ARBA00022741"/>
    </source>
</evidence>
<dbReference type="FunFam" id="3.40.1170.10:FF:000001">
    <property type="entry name" value="DNA mismatch repair protein MutS"/>
    <property type="match status" value="1"/>
</dbReference>
<proteinExistence type="inferred from homology"/>
<dbReference type="InterPro" id="IPR045076">
    <property type="entry name" value="MutS"/>
</dbReference>
<dbReference type="SUPFAM" id="SSF48334">
    <property type="entry name" value="DNA repair protein MutS, domain III"/>
    <property type="match status" value="1"/>
</dbReference>
<dbReference type="Pfam" id="PF05192">
    <property type="entry name" value="MutS_III"/>
    <property type="match status" value="1"/>
</dbReference>
<evidence type="ECO:0000256" key="4">
    <source>
        <dbReference type="ARBA" id="ARBA00022840"/>
    </source>
</evidence>
<dbReference type="SMART" id="SM00533">
    <property type="entry name" value="MUTSd"/>
    <property type="match status" value="1"/>
</dbReference>
<dbReference type="PANTHER" id="PTHR11361:SF34">
    <property type="entry name" value="DNA MISMATCH REPAIR PROTEIN MSH1, MITOCHONDRIAL"/>
    <property type="match status" value="1"/>
</dbReference>
<dbReference type="NCBIfam" id="TIGR01070">
    <property type="entry name" value="mutS1"/>
    <property type="match status" value="1"/>
</dbReference>
<evidence type="ECO:0000313" key="8">
    <source>
        <dbReference type="EMBL" id="VAX37666.1"/>
    </source>
</evidence>
<dbReference type="CDD" id="cd03284">
    <property type="entry name" value="ABC_MutS1"/>
    <property type="match status" value="1"/>
</dbReference>
<feature type="domain" description="DNA mismatch repair proteins mutS family" evidence="7">
    <location>
        <begin position="680"/>
        <end position="696"/>
    </location>
</feature>
<dbReference type="InterPro" id="IPR005748">
    <property type="entry name" value="DNA_mismatch_repair_MutS"/>
</dbReference>
<dbReference type="Pfam" id="PF05188">
    <property type="entry name" value="MutS_II"/>
    <property type="match status" value="1"/>
</dbReference>
<dbReference type="PANTHER" id="PTHR11361">
    <property type="entry name" value="DNA MISMATCH REPAIR PROTEIN MUTS FAMILY MEMBER"/>
    <property type="match status" value="1"/>
</dbReference>
<dbReference type="Gene3D" id="3.40.1170.10">
    <property type="entry name" value="DNA repair protein MutS, domain I"/>
    <property type="match status" value="1"/>
</dbReference>
<dbReference type="InterPro" id="IPR027417">
    <property type="entry name" value="P-loop_NTPase"/>
</dbReference>
<keyword evidence="3" id="KW-0227">DNA damage</keyword>
<dbReference type="Pfam" id="PF00488">
    <property type="entry name" value="MutS_V"/>
    <property type="match status" value="1"/>
</dbReference>
<dbReference type="InterPro" id="IPR016151">
    <property type="entry name" value="DNA_mismatch_repair_MutS_N"/>
</dbReference>
<keyword evidence="2" id="KW-0547">Nucleotide-binding</keyword>
<dbReference type="PROSITE" id="PS00486">
    <property type="entry name" value="DNA_MISMATCH_REPAIR_2"/>
    <property type="match status" value="1"/>
</dbReference>
<organism evidence="8">
    <name type="scientific">hydrothermal vent metagenome</name>
    <dbReference type="NCBI Taxonomy" id="652676"/>
    <lineage>
        <taxon>unclassified sequences</taxon>
        <taxon>metagenomes</taxon>
        <taxon>ecological metagenomes</taxon>
    </lineage>
</organism>
<protein>
    <submittedName>
        <fullName evidence="8">DNA mismatch repair protein MutS</fullName>
    </submittedName>
</protein>
<dbReference type="InterPro" id="IPR007696">
    <property type="entry name" value="DNA_mismatch_repair_MutS_core"/>
</dbReference>
<sequence length="853" mass="96507">METTTPMLKQYHSIKNQYQDCILFFRLGDFYEMFFEDAQAVSKELNLVLTARGKGAASKVPMCGFPHHAADNYIPRLIKAGFKIAICDQMEDPSVAKGIVKRDVTRIITSGTFLDENNADARYLLALSPNNKNIGIAFADPTSGAIQTNQYSFSNNRLTEIIACLPISECIFPQSLEDNIKKIFAHPLLKLKNIALSPYDDWCFNTDIARKSLCEHFAIANLHGFGIEDMSCAISGTGALLEYLKAMNKQPMQHMDKISLYTDDDYVFIAPAAHRGLELDTLIKTIDHTLTSLGKRMFRFWFFHPLKNMENIKERQQAITLLKKDADILNKLKEQLNKIPDIEKNISRLSCGYTHAKDLMAIRNTLNRIPEIQKIIRPLSEHNALFSIKDIPDLREHLTQTINEDIPLSHYEGKVICRGYHDELDELRGIQENGRQWLKKLQEEESKRTGIPSLKIGFNKVFGYYIEITKTHTKSVPEDFIRKQTLVNAERYITPKLKEYEEKILTAQDKILKIENDIIKALQKKILDNSLELHQLCQSLATLDTLYSLTILAQSPGYVQPEITNSNLLQINAGRHPVVEKTSTKTFIANDTTLDCDENHLIILTGPNMAGKSTYIRQTAILTIMAQIGSFIPAASAHIGIVDKIFTRIGAHDDISKGQSTFMVEMNETADILNNLTDRSLVILDEIGRGTSTYDGLSLAWALAEHLKNTKTRTLFATHFHEITALSDKHTGVKNYNVAVKEWKNEIVFLHKIIPGSTDDSYGIYVAKLAGIPKTIITRAKTILTQLELQNNLKKNLIGQKNKKEEQLELFTTNANPVDNKLHDMLADIDINNITPLDALNKLQKLKKISEEL</sequence>
<dbReference type="Gene3D" id="3.30.420.110">
    <property type="entry name" value="MutS, connector domain"/>
    <property type="match status" value="1"/>
</dbReference>
<dbReference type="InterPro" id="IPR017261">
    <property type="entry name" value="DNA_mismatch_repair_MutS/MSH"/>
</dbReference>
<dbReference type="PIRSF" id="PIRSF037677">
    <property type="entry name" value="DNA_mis_repair_Msh6"/>
    <property type="match status" value="1"/>
</dbReference>
<keyword evidence="6" id="KW-0234">DNA repair</keyword>
<accession>A0A3B1D476</accession>
<dbReference type="Pfam" id="PF05190">
    <property type="entry name" value="MutS_IV"/>
    <property type="match status" value="1"/>
</dbReference>
<gene>
    <name evidence="8" type="ORF">MNBD_UNCLBAC01-1659</name>
</gene>
<dbReference type="SUPFAM" id="SSF53150">
    <property type="entry name" value="DNA repair protein MutS, domain II"/>
    <property type="match status" value="1"/>
</dbReference>
<dbReference type="InterPro" id="IPR000432">
    <property type="entry name" value="DNA_mismatch_repair_MutS_C"/>
</dbReference>
<keyword evidence="5" id="KW-0238">DNA-binding</keyword>
<dbReference type="EMBL" id="UOGJ01000133">
    <property type="protein sequence ID" value="VAX37666.1"/>
    <property type="molecule type" value="Genomic_DNA"/>
</dbReference>
<dbReference type="SUPFAM" id="SSF52540">
    <property type="entry name" value="P-loop containing nucleoside triphosphate hydrolases"/>
    <property type="match status" value="1"/>
</dbReference>
<dbReference type="HAMAP" id="MF_00096">
    <property type="entry name" value="MutS"/>
    <property type="match status" value="1"/>
</dbReference>
<dbReference type="InterPro" id="IPR036187">
    <property type="entry name" value="DNA_mismatch_repair_MutS_sf"/>
</dbReference>
<reference evidence="8" key="1">
    <citation type="submission" date="2018-06" db="EMBL/GenBank/DDBJ databases">
        <authorList>
            <person name="Zhirakovskaya E."/>
        </authorList>
    </citation>
    <scope>NUCLEOTIDE SEQUENCE</scope>
</reference>
<evidence type="ECO:0000256" key="3">
    <source>
        <dbReference type="ARBA" id="ARBA00022763"/>
    </source>
</evidence>
<dbReference type="GO" id="GO:0005524">
    <property type="term" value="F:ATP binding"/>
    <property type="evidence" value="ECO:0007669"/>
    <property type="project" value="UniProtKB-KW"/>
</dbReference>
<dbReference type="Gene3D" id="1.10.1420.10">
    <property type="match status" value="2"/>
</dbReference>
<dbReference type="InterPro" id="IPR036678">
    <property type="entry name" value="MutS_con_dom_sf"/>
</dbReference>
<dbReference type="GO" id="GO:0140664">
    <property type="term" value="F:ATP-dependent DNA damage sensor activity"/>
    <property type="evidence" value="ECO:0007669"/>
    <property type="project" value="InterPro"/>
</dbReference>
<dbReference type="InterPro" id="IPR007695">
    <property type="entry name" value="DNA_mismatch_repair_MutS-lik_N"/>
</dbReference>
<dbReference type="FunFam" id="3.40.50.300:FF:000870">
    <property type="entry name" value="MutS protein homolog 4"/>
    <property type="match status" value="1"/>
</dbReference>
<comment type="similarity">
    <text evidence="1">Belongs to the DNA mismatch repair MutS family.</text>
</comment>